<keyword evidence="2" id="KW-1185">Reference proteome</keyword>
<dbReference type="EMBL" id="BSYO01000029">
    <property type="protein sequence ID" value="GMH25357.1"/>
    <property type="molecule type" value="Genomic_DNA"/>
</dbReference>
<sequence length="334" mass="36521">MVYPLYWQASSVPVASKLNSNVRQGNPKGECFMLLFREHHPWKFTGESLVVMSGTPKVVEDNATVAVFLADNPAQSPVVSEAAEVDSDPLSLGIKMLIKDNKFRLSLDALAPVHRNLVKNANEPTGDDQAVMLKSLKLTAPFSMLRWIALPMAFSMLVVPWRRVWEYELPTLLITLWARGTPVISGFFVSLLAKQAAVLCWHCGWGRDATDDCFAVGGKLGVQLAAGLSNAIFEHLDEVDVNTDVNVSLLLCVLSGFEDADVALVAVGSWLLTSSWLFPSAGIAGYDFRWLAVPGVLMYSMPCPPQYDSSCVDGHFAICILCDNGLAFQKEVIP</sequence>
<reference evidence="1" key="1">
    <citation type="submission" date="2023-05" db="EMBL/GenBank/DDBJ databases">
        <title>Nepenthes gracilis genome sequencing.</title>
        <authorList>
            <person name="Fukushima K."/>
        </authorList>
    </citation>
    <scope>NUCLEOTIDE SEQUENCE</scope>
    <source>
        <strain evidence="1">SING2019-196</strain>
    </source>
</reference>
<accession>A0AAD3T9L9</accession>
<gene>
    <name evidence="1" type="ORF">Nepgr_027200</name>
</gene>
<proteinExistence type="predicted"/>
<dbReference type="AlphaFoldDB" id="A0AAD3T9L9"/>
<evidence type="ECO:0000313" key="2">
    <source>
        <dbReference type="Proteomes" id="UP001279734"/>
    </source>
</evidence>
<evidence type="ECO:0000313" key="1">
    <source>
        <dbReference type="EMBL" id="GMH25357.1"/>
    </source>
</evidence>
<organism evidence="1 2">
    <name type="scientific">Nepenthes gracilis</name>
    <name type="common">Slender pitcher plant</name>
    <dbReference type="NCBI Taxonomy" id="150966"/>
    <lineage>
        <taxon>Eukaryota</taxon>
        <taxon>Viridiplantae</taxon>
        <taxon>Streptophyta</taxon>
        <taxon>Embryophyta</taxon>
        <taxon>Tracheophyta</taxon>
        <taxon>Spermatophyta</taxon>
        <taxon>Magnoliopsida</taxon>
        <taxon>eudicotyledons</taxon>
        <taxon>Gunneridae</taxon>
        <taxon>Pentapetalae</taxon>
        <taxon>Caryophyllales</taxon>
        <taxon>Nepenthaceae</taxon>
        <taxon>Nepenthes</taxon>
    </lineage>
</organism>
<protein>
    <submittedName>
        <fullName evidence="1">Uncharacterized protein</fullName>
    </submittedName>
</protein>
<comment type="caution">
    <text evidence="1">The sequence shown here is derived from an EMBL/GenBank/DDBJ whole genome shotgun (WGS) entry which is preliminary data.</text>
</comment>
<name>A0AAD3T9L9_NEPGR</name>
<dbReference type="Proteomes" id="UP001279734">
    <property type="component" value="Unassembled WGS sequence"/>
</dbReference>